<dbReference type="CDD" id="cd06223">
    <property type="entry name" value="PRTases_typeI"/>
    <property type="match status" value="1"/>
</dbReference>
<protein>
    <recommendedName>
        <fullName evidence="3">Glutamine amidotransferase type-2 domain-containing protein</fullName>
    </recommendedName>
</protein>
<dbReference type="SUPFAM" id="SSF56235">
    <property type="entry name" value="N-terminal nucleophile aminohydrolases (Ntn hydrolases)"/>
    <property type="match status" value="1"/>
</dbReference>
<evidence type="ECO:0000313" key="4">
    <source>
        <dbReference type="EMBL" id="SBW03755.1"/>
    </source>
</evidence>
<keyword evidence="2" id="KW-0315">Glutamine amidotransferase</keyword>
<gene>
    <name evidence="4" type="ORF">KL86DYS2_12492</name>
</gene>
<organism evidence="4">
    <name type="scientific">uncultured Dysgonomonas sp</name>
    <dbReference type="NCBI Taxonomy" id="206096"/>
    <lineage>
        <taxon>Bacteria</taxon>
        <taxon>Pseudomonadati</taxon>
        <taxon>Bacteroidota</taxon>
        <taxon>Bacteroidia</taxon>
        <taxon>Bacteroidales</taxon>
        <taxon>Dysgonomonadaceae</taxon>
        <taxon>Dysgonomonas</taxon>
        <taxon>environmental samples</taxon>
    </lineage>
</organism>
<reference evidence="4" key="1">
    <citation type="submission" date="2016-04" db="EMBL/GenBank/DDBJ databases">
        <authorList>
            <person name="Evans L.H."/>
            <person name="Alamgir A."/>
            <person name="Owens N."/>
            <person name="Weber N.D."/>
            <person name="Virtaneva K."/>
            <person name="Barbian K."/>
            <person name="Babar A."/>
            <person name="Rosenke K."/>
        </authorList>
    </citation>
    <scope>NUCLEOTIDE SEQUENCE</scope>
    <source>
        <strain evidence="4">86-2</strain>
    </source>
</reference>
<name>A0A212JWS8_9BACT</name>
<dbReference type="PANTHER" id="PTHR11907">
    <property type="entry name" value="AMIDOPHOSPHORIBOSYLTRANSFERASE"/>
    <property type="match status" value="1"/>
</dbReference>
<dbReference type="SUPFAM" id="SSF53271">
    <property type="entry name" value="PRTase-like"/>
    <property type="match status" value="1"/>
</dbReference>
<proteinExistence type="predicted"/>
<evidence type="ECO:0000259" key="3">
    <source>
        <dbReference type="PROSITE" id="PS51278"/>
    </source>
</evidence>
<dbReference type="InterPro" id="IPR029057">
    <property type="entry name" value="PRTase-like"/>
</dbReference>
<dbReference type="EMBL" id="FLUL01000001">
    <property type="protein sequence ID" value="SBW03755.1"/>
    <property type="molecule type" value="Genomic_DNA"/>
</dbReference>
<dbReference type="RefSeq" id="WP_135106482.1">
    <property type="nucleotide sequence ID" value="NZ_CALESN010000061.1"/>
</dbReference>
<evidence type="ECO:0000256" key="1">
    <source>
        <dbReference type="ARBA" id="ARBA00022679"/>
    </source>
</evidence>
<accession>A0A212JWS8</accession>
<sequence length="631" mass="72091">MTEPLKHECGIVMIRLLKPLEYYQQKYGTWQYGLNKLYLLMEKQHNRGQEGAGLAVVKLESPPGNEFIFRERAVGSSAISEIFTNVYQNYEKISEDKLNDAEYASKYLPFAGELFLGHLRYSTTGKSGISYVHPFMRRNNWRSRNLALAGNFNMTNVDELFAELLAQGQHPRDYTDTFVLLESVGHYLDREVQYQFDKHNKSTGAKGEELNTLIEKNLDIHFMLNKASEKWDGGYTIGGLIGCGDGFVYRDPSGIRPAFYYNDDEIVIVASERPVIQTALGLDVADIKELNPGQAIIVKKDGTVMFSQIQEPRNVSPCSFERIYFSRGSDSDIYNERKKLGKLLLPQILKAIDSDIQHTVFSFIPNTAEVAFFGMTDAFNKHMNDVKLRKIKEKGASITEEELQKILSMRVRTEKVVIKDIKLRTFIAQDKSRDDLAAHVYDVTYDSVKPYEDNLVVIDDSIVRGTTLKQSIIKILDRIHPKKIVIVSSSPQIRYPDCYGIDMSRMNEFAAFRAAIELLKERGMQSVIDEVYRKSLAQKDKPKEEIVNYVKEIYAPFTDEDISKKMAEMLTPKGTKAEIEIVFQSIENLHKATPNHKGDWYFSGNYPTPGGNRMVNTAFLNYIEGKNNRSY</sequence>
<dbReference type="InterPro" id="IPR029055">
    <property type="entry name" value="Ntn_hydrolases_N"/>
</dbReference>
<dbReference type="AlphaFoldDB" id="A0A212JWS8"/>
<feature type="domain" description="Glutamine amidotransferase type-2" evidence="3">
    <location>
        <begin position="9"/>
        <end position="301"/>
    </location>
</feature>
<keyword evidence="1" id="KW-0808">Transferase</keyword>
<dbReference type="Gene3D" id="3.40.50.2020">
    <property type="match status" value="1"/>
</dbReference>
<dbReference type="PROSITE" id="PS51278">
    <property type="entry name" value="GATASE_TYPE_2"/>
    <property type="match status" value="1"/>
</dbReference>
<dbReference type="Gene3D" id="3.60.20.10">
    <property type="entry name" value="Glutamine Phosphoribosylpyrophosphate, subunit 1, domain 1"/>
    <property type="match status" value="1"/>
</dbReference>
<dbReference type="GO" id="GO:0016740">
    <property type="term" value="F:transferase activity"/>
    <property type="evidence" value="ECO:0007669"/>
    <property type="project" value="UniProtKB-KW"/>
</dbReference>
<dbReference type="InterPro" id="IPR000836">
    <property type="entry name" value="PRTase_dom"/>
</dbReference>
<evidence type="ECO:0000256" key="2">
    <source>
        <dbReference type="ARBA" id="ARBA00022962"/>
    </source>
</evidence>
<dbReference type="InterPro" id="IPR017932">
    <property type="entry name" value="GATase_2_dom"/>
</dbReference>